<gene>
    <name evidence="1" type="ORF">PS9374_04452</name>
</gene>
<dbReference type="SUPFAM" id="SSF56349">
    <property type="entry name" value="DNA breaking-rejoining enzymes"/>
    <property type="match status" value="1"/>
</dbReference>
<name>A0A171DIS7_9ACTN</name>
<keyword evidence="2" id="KW-1185">Reference proteome</keyword>
<evidence type="ECO:0000313" key="1">
    <source>
        <dbReference type="EMBL" id="GAT68787.1"/>
    </source>
</evidence>
<dbReference type="GO" id="GO:0003677">
    <property type="term" value="F:DNA binding"/>
    <property type="evidence" value="ECO:0007669"/>
    <property type="project" value="InterPro"/>
</dbReference>
<proteinExistence type="predicted"/>
<dbReference type="Proteomes" id="UP000077701">
    <property type="component" value="Unassembled WGS sequence"/>
</dbReference>
<reference evidence="2" key="2">
    <citation type="submission" date="2016-04" db="EMBL/GenBank/DDBJ databases">
        <title>Planomonospora sphaerica JCM9374 whole genome shotgun sequence.</title>
        <authorList>
            <person name="Suzuki T."/>
            <person name="Dohra H."/>
            <person name="Kodani S."/>
        </authorList>
    </citation>
    <scope>NUCLEOTIDE SEQUENCE [LARGE SCALE GENOMIC DNA]</scope>
    <source>
        <strain evidence="2">JCM 9374</strain>
    </source>
</reference>
<sequence length="274" mass="28933">MRAAFFARQVAEKLTAVEARHGMGTVLKTAARAGIDTRAVTGLLSSTLPLNLSTVRSLEVALAVRLMPAGSREPFRPYSAEEVAALYRWAEAQPPPLRASCRMLLALGIGCGLHEDELFWVRVADVRLASSRTVAVAIPGPRERVIVCREPWENILRAEVTSLPGQVTPLFSPQAEAPEVRPAVASAAEAIAAFVASTTPLPEGPELCPARLHDTWLEGFTGSGIEPSLIAACAGYGSVFDLPAVLRPGCIEPGEVLSAGDRGQEAAMSAGEST</sequence>
<evidence type="ECO:0000313" key="2">
    <source>
        <dbReference type="Proteomes" id="UP000077701"/>
    </source>
</evidence>
<accession>A0A171DIS7</accession>
<protein>
    <recommendedName>
        <fullName evidence="3">Integrase</fullName>
    </recommendedName>
</protein>
<organism evidence="1 2">
    <name type="scientific">Planomonospora sphaerica</name>
    <dbReference type="NCBI Taxonomy" id="161355"/>
    <lineage>
        <taxon>Bacteria</taxon>
        <taxon>Bacillati</taxon>
        <taxon>Actinomycetota</taxon>
        <taxon>Actinomycetes</taxon>
        <taxon>Streptosporangiales</taxon>
        <taxon>Streptosporangiaceae</taxon>
        <taxon>Planomonospora</taxon>
    </lineage>
</organism>
<dbReference type="EMBL" id="BDCX01000011">
    <property type="protein sequence ID" value="GAT68787.1"/>
    <property type="molecule type" value="Genomic_DNA"/>
</dbReference>
<dbReference type="AlphaFoldDB" id="A0A171DIS7"/>
<dbReference type="STRING" id="161355.PS9374_04452"/>
<reference evidence="1 2" key="1">
    <citation type="journal article" date="2016" name="Genome Announc.">
        <title>Draft Genome Sequence of Planomonospora sphaerica JCM9374, a Rare Actinomycete.</title>
        <authorList>
            <person name="Dohra H."/>
            <person name="Suzuki T."/>
            <person name="Inoue Y."/>
            <person name="Kodani S."/>
        </authorList>
    </citation>
    <scope>NUCLEOTIDE SEQUENCE [LARGE SCALE GENOMIC DNA]</scope>
    <source>
        <strain evidence="1 2">JCM 9374</strain>
    </source>
</reference>
<evidence type="ECO:0008006" key="3">
    <source>
        <dbReference type="Google" id="ProtNLM"/>
    </source>
</evidence>
<dbReference type="InterPro" id="IPR011010">
    <property type="entry name" value="DNA_brk_join_enz"/>
</dbReference>
<comment type="caution">
    <text evidence="1">The sequence shown here is derived from an EMBL/GenBank/DDBJ whole genome shotgun (WGS) entry which is preliminary data.</text>
</comment>